<comment type="caution">
    <text evidence="3">The sequence shown here is derived from an EMBL/GenBank/DDBJ whole genome shotgun (WGS) entry which is preliminary data.</text>
</comment>
<sequence>MGIHLKIIEERKKKKMTQDHLAEKIMVSTRTIVKWENEEVLPSLENCKKLRTVFGVTLDYLLKDSIELKSKYDECVKLGEKVLELANEDYPIDFVQNYFICSREPSMIIPKKIAEEFLKNVKEKISNMDHYDKEGYESIHHEMKDFLLFWYKYNKGKCLLSKNLKAKFLYLNSVSYTDQELEAQLNNVLVKEKPILLLRNLMIGRLIKEFNLLEYKIDDNIDEELDYDGAIMWPLDKYKP</sequence>
<keyword evidence="1" id="KW-0238">DNA-binding</keyword>
<dbReference type="RefSeq" id="WP_206965072.1">
    <property type="nucleotide sequence ID" value="NZ_JAFLVX010000011.1"/>
</dbReference>
<gene>
    <name evidence="3" type="ORF">DOK76_03685</name>
</gene>
<keyword evidence="4" id="KW-1185">Reference proteome</keyword>
<organism evidence="3 4">
    <name type="scientific">Candidatus Vagococcus giribetii</name>
    <dbReference type="NCBI Taxonomy" id="2230876"/>
    <lineage>
        <taxon>Bacteria</taxon>
        <taxon>Bacillati</taxon>
        <taxon>Bacillota</taxon>
        <taxon>Bacilli</taxon>
        <taxon>Lactobacillales</taxon>
        <taxon>Enterococcaceae</taxon>
        <taxon>Vagococcus</taxon>
    </lineage>
</organism>
<dbReference type="Gene3D" id="1.10.260.40">
    <property type="entry name" value="lambda repressor-like DNA-binding domains"/>
    <property type="match status" value="1"/>
</dbReference>
<feature type="domain" description="HTH cro/C1-type" evidence="2">
    <location>
        <begin position="7"/>
        <end position="61"/>
    </location>
</feature>
<dbReference type="EMBL" id="JAFLVX010000011">
    <property type="protein sequence ID" value="MBO0476157.1"/>
    <property type="molecule type" value="Genomic_DNA"/>
</dbReference>
<dbReference type="SUPFAM" id="SSF47413">
    <property type="entry name" value="lambda repressor-like DNA-binding domains"/>
    <property type="match status" value="1"/>
</dbReference>
<dbReference type="Proteomes" id="UP000664857">
    <property type="component" value="Unassembled WGS sequence"/>
</dbReference>
<dbReference type="Pfam" id="PF01381">
    <property type="entry name" value="HTH_3"/>
    <property type="match status" value="1"/>
</dbReference>
<evidence type="ECO:0000259" key="2">
    <source>
        <dbReference type="PROSITE" id="PS50943"/>
    </source>
</evidence>
<protein>
    <submittedName>
        <fullName evidence="3">Helix-turn-helix transcriptional regulator</fullName>
    </submittedName>
</protein>
<dbReference type="PANTHER" id="PTHR46558">
    <property type="entry name" value="TRACRIPTIONAL REGULATORY PROTEIN-RELATED-RELATED"/>
    <property type="match status" value="1"/>
</dbReference>
<accession>A0ABS3HQX9</accession>
<evidence type="ECO:0000313" key="3">
    <source>
        <dbReference type="EMBL" id="MBO0476157.1"/>
    </source>
</evidence>
<evidence type="ECO:0000256" key="1">
    <source>
        <dbReference type="ARBA" id="ARBA00023125"/>
    </source>
</evidence>
<dbReference type="PANTHER" id="PTHR46558:SF15">
    <property type="entry name" value="HELIX-TURN-HELIX DOMAIN PROTEIN"/>
    <property type="match status" value="1"/>
</dbReference>
<evidence type="ECO:0000313" key="4">
    <source>
        <dbReference type="Proteomes" id="UP000664857"/>
    </source>
</evidence>
<dbReference type="InterPro" id="IPR001387">
    <property type="entry name" value="Cro/C1-type_HTH"/>
</dbReference>
<dbReference type="CDD" id="cd00093">
    <property type="entry name" value="HTH_XRE"/>
    <property type="match status" value="1"/>
</dbReference>
<dbReference type="InterPro" id="IPR010982">
    <property type="entry name" value="Lambda_DNA-bd_dom_sf"/>
</dbReference>
<dbReference type="SMART" id="SM00530">
    <property type="entry name" value="HTH_XRE"/>
    <property type="match status" value="1"/>
</dbReference>
<dbReference type="PROSITE" id="PS50943">
    <property type="entry name" value="HTH_CROC1"/>
    <property type="match status" value="1"/>
</dbReference>
<reference evidence="3 4" key="1">
    <citation type="submission" date="2021-03" db="EMBL/GenBank/DDBJ databases">
        <title>Enterococcal diversity collection.</title>
        <authorList>
            <person name="Gilmore M.S."/>
            <person name="Schwartzman J."/>
            <person name="Van Tyne D."/>
            <person name="Martin M."/>
            <person name="Earl A.M."/>
            <person name="Manson A.L."/>
            <person name="Straub T."/>
            <person name="Salamzade R."/>
            <person name="Saavedra J."/>
            <person name="Lebreton F."/>
            <person name="Prichula J."/>
            <person name="Schaufler K."/>
            <person name="Gaca A."/>
            <person name="Sgardioli B."/>
            <person name="Wagenaar J."/>
            <person name="Strong T."/>
        </authorList>
    </citation>
    <scope>NUCLEOTIDE SEQUENCE [LARGE SCALE GENOMIC DNA]</scope>
    <source>
        <strain evidence="3 4">DIV0080</strain>
    </source>
</reference>
<proteinExistence type="predicted"/>
<name>A0ABS3HQX9_9ENTE</name>